<evidence type="ECO:0000256" key="6">
    <source>
        <dbReference type="ARBA" id="ARBA00023136"/>
    </source>
</evidence>
<name>A0ABN0SV07_9FIRM</name>
<evidence type="ECO:0000259" key="11">
    <source>
        <dbReference type="Pfam" id="PF00593"/>
    </source>
</evidence>
<dbReference type="Pfam" id="PF00593">
    <property type="entry name" value="TonB_dep_Rec_b-barrel"/>
    <property type="match status" value="1"/>
</dbReference>
<keyword evidence="5 9" id="KW-0798">TonB box</keyword>
<feature type="domain" description="TonB-dependent receptor plug" evidence="12">
    <location>
        <begin position="81"/>
        <end position="175"/>
    </location>
</feature>
<evidence type="ECO:0000313" key="14">
    <source>
        <dbReference type="Proteomes" id="UP001500399"/>
    </source>
</evidence>
<dbReference type="PANTHER" id="PTHR32552">
    <property type="entry name" value="FERRICHROME IRON RECEPTOR-RELATED"/>
    <property type="match status" value="1"/>
</dbReference>
<evidence type="ECO:0000256" key="8">
    <source>
        <dbReference type="PROSITE-ProRule" id="PRU01360"/>
    </source>
</evidence>
<dbReference type="Gene3D" id="2.170.130.10">
    <property type="entry name" value="TonB-dependent receptor, plug domain"/>
    <property type="match status" value="1"/>
</dbReference>
<evidence type="ECO:0000259" key="12">
    <source>
        <dbReference type="Pfam" id="PF07715"/>
    </source>
</evidence>
<evidence type="ECO:0000256" key="2">
    <source>
        <dbReference type="ARBA" id="ARBA00022448"/>
    </source>
</evidence>
<feature type="signal peptide" evidence="10">
    <location>
        <begin position="1"/>
        <end position="25"/>
    </location>
</feature>
<evidence type="ECO:0000256" key="9">
    <source>
        <dbReference type="RuleBase" id="RU003357"/>
    </source>
</evidence>
<gene>
    <name evidence="13" type="ORF">GCM10008919_01290</name>
</gene>
<accession>A0ABN0SV07</accession>
<evidence type="ECO:0000256" key="3">
    <source>
        <dbReference type="ARBA" id="ARBA00022452"/>
    </source>
</evidence>
<evidence type="ECO:0000256" key="10">
    <source>
        <dbReference type="SAM" id="SignalP"/>
    </source>
</evidence>
<evidence type="ECO:0000256" key="7">
    <source>
        <dbReference type="ARBA" id="ARBA00023237"/>
    </source>
</evidence>
<dbReference type="InterPro" id="IPR000531">
    <property type="entry name" value="Beta-barrel_TonB"/>
</dbReference>
<keyword evidence="10" id="KW-0732">Signal</keyword>
<dbReference type="SUPFAM" id="SSF56935">
    <property type="entry name" value="Porins"/>
    <property type="match status" value="1"/>
</dbReference>
<keyword evidence="7 8" id="KW-0998">Cell outer membrane</keyword>
<evidence type="ECO:0000256" key="5">
    <source>
        <dbReference type="ARBA" id="ARBA00023077"/>
    </source>
</evidence>
<dbReference type="InterPro" id="IPR012910">
    <property type="entry name" value="Plug_dom"/>
</dbReference>
<keyword evidence="6 8" id="KW-0472">Membrane</keyword>
<keyword evidence="2 8" id="KW-0813">Transport</keyword>
<dbReference type="PANTHER" id="PTHR32552:SF82">
    <property type="entry name" value="FCUA PROTEIN"/>
    <property type="match status" value="1"/>
</dbReference>
<feature type="domain" description="TonB-dependent receptor-like beta-barrel" evidence="11">
    <location>
        <begin position="279"/>
        <end position="706"/>
    </location>
</feature>
<comment type="caution">
    <text evidence="13">The sequence shown here is derived from an EMBL/GenBank/DDBJ whole genome shotgun (WGS) entry which is preliminary data.</text>
</comment>
<comment type="similarity">
    <text evidence="8 9">Belongs to the TonB-dependent receptor family.</text>
</comment>
<dbReference type="InterPro" id="IPR036942">
    <property type="entry name" value="Beta-barrel_TonB_sf"/>
</dbReference>
<dbReference type="Pfam" id="PF07715">
    <property type="entry name" value="Plug"/>
    <property type="match status" value="1"/>
</dbReference>
<protein>
    <submittedName>
        <fullName evidence="13">TonB-dependent siderophore receptor</fullName>
    </submittedName>
</protein>
<reference evidence="13 14" key="1">
    <citation type="journal article" date="2019" name="Int. J. Syst. Evol. Microbiol.">
        <title>The Global Catalogue of Microorganisms (GCM) 10K type strain sequencing project: providing services to taxonomists for standard genome sequencing and annotation.</title>
        <authorList>
            <consortium name="The Broad Institute Genomics Platform"/>
            <consortium name="The Broad Institute Genome Sequencing Center for Infectious Disease"/>
            <person name="Wu L."/>
            <person name="Ma J."/>
        </authorList>
    </citation>
    <scope>NUCLEOTIDE SEQUENCE [LARGE SCALE GENOMIC DNA]</scope>
    <source>
        <strain evidence="13 14">JCM 8542</strain>
    </source>
</reference>
<dbReference type="RefSeq" id="WP_304988146.1">
    <property type="nucleotide sequence ID" value="NZ_BAAACR010000001.1"/>
</dbReference>
<comment type="subcellular location">
    <subcellularLocation>
        <location evidence="1 8">Cell outer membrane</location>
        <topology evidence="1 8">Multi-pass membrane protein</topology>
    </subcellularLocation>
</comment>
<keyword evidence="13" id="KW-0675">Receptor</keyword>
<evidence type="ECO:0000256" key="1">
    <source>
        <dbReference type="ARBA" id="ARBA00004571"/>
    </source>
</evidence>
<dbReference type="Gene3D" id="2.40.170.20">
    <property type="entry name" value="TonB-dependent receptor, beta-barrel domain"/>
    <property type="match status" value="1"/>
</dbReference>
<keyword evidence="14" id="KW-1185">Reference proteome</keyword>
<organism evidence="13 14">
    <name type="scientific">Selenomonas dianae</name>
    <dbReference type="NCBI Taxonomy" id="135079"/>
    <lineage>
        <taxon>Bacteria</taxon>
        <taxon>Bacillati</taxon>
        <taxon>Bacillota</taxon>
        <taxon>Negativicutes</taxon>
        <taxon>Selenomonadales</taxon>
        <taxon>Selenomonadaceae</taxon>
        <taxon>Selenomonas</taxon>
    </lineage>
</organism>
<keyword evidence="4 8" id="KW-0812">Transmembrane</keyword>
<dbReference type="Proteomes" id="UP001500399">
    <property type="component" value="Unassembled WGS sequence"/>
</dbReference>
<keyword evidence="3 8" id="KW-1134">Transmembrane beta strand</keyword>
<sequence length="738" mass="81422">MTRKKKLALLLACLTGTGMVNTAAAEERLQTEAAEEMDTYDLPEVTVTGVRHPADTPVRRSLPGGFQAEQTNFGLMGDQDVMQVPYTAQSLTTKNFDTFAAPSGDVNQVLANVPSLRVGTSLIKTDFSARGMLANGSAMYLNNVPGFFIMASGPVTNTIGRADVMVGPAATLSGSVQSYNGPDGGQPVSVYLYTKRPEKGDFTRYRQTMGGYGHYGGYIDVNRSGLGDGTFGVRVYGEHSEGNFAVSGAGRQKTNLFVDVSRETPKSTTNFFGGYYKDRLRGTERRFKIQPSARQVPGAPDASRSYDDPNLMHSDWDGYQITLNHEQKINPHTKWFLNVGTNDMTNRRFIYWAQITIDGDGNLRDNRVWSQYFYLKSRYGQVGVNHKFKTGAAEHDVTLAVDRSWRVQYNNTRRDAKNAHVTGNIYSGIIYKPSIYNYDISGSLGQKFQYQEMDTSINLMDNVKIGKWNLLAAVTRRHGNYRGAAAAGETKDTQYAPTFGVTYAPTDRLSVYGAYAKATTRGEVVGSGYANEGEIAEAVKVTQKELGVKYKFGSMYAALAYFDMNQPNYIDVPNPSNPALPFYRLDGENRYRGLELSVTGAAAPKWNVFGGIQYLHARQQRTQGGANDGLPTDSSAPWSTVVGLEYMPNADWSITGRLNYVSRGTIIGTGRRELSVPSSAVFDLFANYRTKIGTTPVSLQASIYNVFDRSYWILQPGQGSKLLLSMPRTFMLSATFDL</sequence>
<dbReference type="EMBL" id="BAAACR010000001">
    <property type="protein sequence ID" value="GAA0201664.1"/>
    <property type="molecule type" value="Genomic_DNA"/>
</dbReference>
<dbReference type="InterPro" id="IPR037066">
    <property type="entry name" value="Plug_dom_sf"/>
</dbReference>
<proteinExistence type="inferred from homology"/>
<evidence type="ECO:0000256" key="4">
    <source>
        <dbReference type="ARBA" id="ARBA00022692"/>
    </source>
</evidence>
<feature type="chain" id="PRO_5045907418" evidence="10">
    <location>
        <begin position="26"/>
        <end position="738"/>
    </location>
</feature>
<dbReference type="InterPro" id="IPR039426">
    <property type="entry name" value="TonB-dep_rcpt-like"/>
</dbReference>
<dbReference type="PROSITE" id="PS52016">
    <property type="entry name" value="TONB_DEPENDENT_REC_3"/>
    <property type="match status" value="1"/>
</dbReference>
<evidence type="ECO:0000313" key="13">
    <source>
        <dbReference type="EMBL" id="GAA0201664.1"/>
    </source>
</evidence>